<comment type="caution">
    <text evidence="3">The sequence shown here is derived from an EMBL/GenBank/DDBJ whole genome shotgun (WGS) entry which is preliminary data.</text>
</comment>
<evidence type="ECO:0000313" key="3">
    <source>
        <dbReference type="EMBL" id="MBB3764504.1"/>
    </source>
</evidence>
<dbReference type="InterPro" id="IPR005546">
    <property type="entry name" value="Autotransporte_beta"/>
</dbReference>
<dbReference type="InterPro" id="IPR001087">
    <property type="entry name" value="GDSL"/>
</dbReference>
<keyword evidence="4" id="KW-1185">Reference proteome</keyword>
<dbReference type="Pfam" id="PF00657">
    <property type="entry name" value="Lipase_GDSL"/>
    <property type="match status" value="1"/>
</dbReference>
<dbReference type="InterPro" id="IPR036709">
    <property type="entry name" value="Autotransporte_beta_dom_sf"/>
</dbReference>
<keyword evidence="1" id="KW-0732">Signal</keyword>
<evidence type="ECO:0000256" key="1">
    <source>
        <dbReference type="SAM" id="SignalP"/>
    </source>
</evidence>
<name>A0A839Z6X3_9SPHN</name>
<evidence type="ECO:0000259" key="2">
    <source>
        <dbReference type="PROSITE" id="PS51208"/>
    </source>
</evidence>
<dbReference type="SMART" id="SM00869">
    <property type="entry name" value="Autotransporter"/>
    <property type="match status" value="1"/>
</dbReference>
<dbReference type="InterPro" id="IPR036514">
    <property type="entry name" value="SGNH_hydro_sf"/>
</dbReference>
<organism evidence="3 4">
    <name type="scientific">Sphingomicrobium lutaoense</name>
    <dbReference type="NCBI Taxonomy" id="515949"/>
    <lineage>
        <taxon>Bacteria</taxon>
        <taxon>Pseudomonadati</taxon>
        <taxon>Pseudomonadota</taxon>
        <taxon>Alphaproteobacteria</taxon>
        <taxon>Sphingomonadales</taxon>
        <taxon>Sphingomonadaceae</taxon>
        <taxon>Sphingomicrobium</taxon>
    </lineage>
</organism>
<dbReference type="Gene3D" id="2.40.128.130">
    <property type="entry name" value="Autotransporter beta-domain"/>
    <property type="match status" value="1"/>
</dbReference>
<feature type="chain" id="PRO_5032984449" evidence="1">
    <location>
        <begin position="25"/>
        <end position="614"/>
    </location>
</feature>
<accession>A0A839Z6X3</accession>
<proteinExistence type="predicted"/>
<dbReference type="EMBL" id="JACICF010000001">
    <property type="protein sequence ID" value="MBB3764504.1"/>
    <property type="molecule type" value="Genomic_DNA"/>
</dbReference>
<reference evidence="3 4" key="1">
    <citation type="submission" date="2020-08" db="EMBL/GenBank/DDBJ databases">
        <title>Genomic Encyclopedia of Type Strains, Phase IV (KMG-IV): sequencing the most valuable type-strain genomes for metagenomic binning, comparative biology and taxonomic classification.</title>
        <authorList>
            <person name="Goeker M."/>
        </authorList>
    </citation>
    <scope>NUCLEOTIDE SEQUENCE [LARGE SCALE GENOMIC DNA]</scope>
    <source>
        <strain evidence="3 4">DSM 24194</strain>
    </source>
</reference>
<dbReference type="SUPFAM" id="SSF52266">
    <property type="entry name" value="SGNH hydrolase"/>
    <property type="match status" value="1"/>
</dbReference>
<dbReference type="Gene3D" id="3.40.50.1110">
    <property type="entry name" value="SGNH hydrolase"/>
    <property type="match status" value="1"/>
</dbReference>
<gene>
    <name evidence="3" type="ORF">FHS50_001527</name>
</gene>
<dbReference type="PROSITE" id="PS51208">
    <property type="entry name" value="AUTOTRANSPORTER"/>
    <property type="match status" value="1"/>
</dbReference>
<protein>
    <submittedName>
        <fullName evidence="3">Phospholipase/lecithinase/hemolysin/uncharacterized protein YhjY with autotransporter beta-barrel domain</fullName>
    </submittedName>
</protein>
<sequence length="614" mass="63838">MTRTRLLAGSLLAGAAMLALPAQASAQRVDRIVAFGDSYADDGNFFALVGIDPISTGAYTSGRFSGGSNYIDTLGALLDVPIDNFAIGGALTDNRNTNGPPLGFQTEYGAFLGGGGGVFPTVSGSFDPNDLLAISIGGNDARFYQQNGGTLAGATAAGQLSAAQAAAGLDLLVNAGARNISFLAGNTAFIPEVAFDPDPDAFEVRNAYSTAFLADMRQTLAGYAANGVMVHYLDLNAVGDAVNANLAAFGLVGEACPPDTTCIISQTTANQYLFYFDQLHLTSRGFDIVGKYVAKQLEAPLTLAASSEMAMDNARAFGRVLTNRADVGAPRDGDMAEGLKLFLGGDGYSRNTNITMTQDPMEIRSVGVSGGLEYGFGNGTLGLVGRYSMPQAHYVGGSADAEATSIQIGAFGSFAIGPLFAQAYGGFGSDDHEMEREGVEQVEALEREADFDGDHMVAGAKIGYLANVGKVRLGPVIALDYASVDVDGYTESGDDALNLIVEDIEHSSLRGSVGAELRGDFGGNGVQLRPYAAVLLEKELDGDGRIFRFSQTSSPEIVNSWDVGEPDDSIYGRIAGGFSAQIATALRLDVSATTTVSKDDGNETAANVAFSLGF</sequence>
<feature type="signal peptide" evidence="1">
    <location>
        <begin position="1"/>
        <end position="24"/>
    </location>
</feature>
<evidence type="ECO:0000313" key="4">
    <source>
        <dbReference type="Proteomes" id="UP000578569"/>
    </source>
</evidence>
<feature type="domain" description="Autotransporter" evidence="2">
    <location>
        <begin position="334"/>
        <end position="614"/>
    </location>
</feature>
<dbReference type="RefSeq" id="WP_183933756.1">
    <property type="nucleotide sequence ID" value="NZ_JACICF010000001.1"/>
</dbReference>
<dbReference type="SUPFAM" id="SSF103515">
    <property type="entry name" value="Autotransporter"/>
    <property type="match status" value="1"/>
</dbReference>
<dbReference type="AlphaFoldDB" id="A0A839Z6X3"/>
<dbReference type="Pfam" id="PF03797">
    <property type="entry name" value="Autotransporter"/>
    <property type="match status" value="1"/>
</dbReference>
<dbReference type="GO" id="GO:0016788">
    <property type="term" value="F:hydrolase activity, acting on ester bonds"/>
    <property type="evidence" value="ECO:0007669"/>
    <property type="project" value="InterPro"/>
</dbReference>
<dbReference type="Proteomes" id="UP000578569">
    <property type="component" value="Unassembled WGS sequence"/>
</dbReference>